<dbReference type="InterPro" id="IPR050302">
    <property type="entry name" value="Rab_GAP_TBC_domain"/>
</dbReference>
<dbReference type="AlphaFoldDB" id="A0A2P2HZX0"/>
<sequence>MFKQKKNHREHDDSVSDSQSHSHSQGHEQQGSSLQGSELAISSSTGDRDSDRGSLGSSTRAPSVASTTPNKYGFIGGAQYTIDGEENVSVHVIRKRESKWLEMLNHWDSFMMKRYDKVRDRCRKGIPSAIRARAWQHLCGADRVLENSPGVFDQLANAPLDSRMEEEIRKDLHRQFPLHEMFLRRGGQGQEDLFLVLKVHSLVCGDGYCQAHAPVAAVLLMQMPAEHAFWCLRAICDKYVPGYYSQGLEAIQVDGIILYKLAKKVSPSVYKIIKKQKIDPVLYMTEWFMCLYSRTLPWASVLRVWDMFFCEGVKVLFRVGLVLLKFGLRQEIRNDCPSMYETLQALRNIAPGIMAEEFLLTQLMRLDISEEDLQKEHTRQTTKREQERIQKERIKKEKQQQEQARER</sequence>
<evidence type="ECO:0000313" key="5">
    <source>
        <dbReference type="EMBL" id="LAC21011.1"/>
    </source>
</evidence>
<evidence type="ECO:0000313" key="4">
    <source>
        <dbReference type="EMBL" id="LAB67160.1"/>
    </source>
</evidence>
<keyword evidence="1" id="KW-0343">GTPase activation</keyword>
<dbReference type="PROSITE" id="PS50086">
    <property type="entry name" value="TBC_RABGAP"/>
    <property type="match status" value="1"/>
</dbReference>
<dbReference type="Pfam" id="PF00566">
    <property type="entry name" value="RabGAP-TBC"/>
    <property type="match status" value="1"/>
</dbReference>
<feature type="compositionally biased region" description="Low complexity" evidence="2">
    <location>
        <begin position="16"/>
        <end position="45"/>
    </location>
</feature>
<dbReference type="SMART" id="SM00164">
    <property type="entry name" value="TBC"/>
    <property type="match status" value="1"/>
</dbReference>
<dbReference type="GO" id="GO:0031267">
    <property type="term" value="F:small GTPase binding"/>
    <property type="evidence" value="ECO:0007669"/>
    <property type="project" value="TreeGrafter"/>
</dbReference>
<proteinExistence type="evidence at transcript level"/>
<evidence type="ECO:0000256" key="2">
    <source>
        <dbReference type="SAM" id="MobiDB-lite"/>
    </source>
</evidence>
<dbReference type="EMBL" id="IACT01001671">
    <property type="protein sequence ID" value="LAC21011.1"/>
    <property type="molecule type" value="mRNA"/>
</dbReference>
<reference evidence="4" key="2">
    <citation type="journal article" date="2018" name="Biosci. Biotechnol. Biochem.">
        <title>Polysaccharide hydrolase of the hadal zone amphipods Hirondellea gigas.</title>
        <authorList>
            <person name="Kobayashi H."/>
            <person name="Nagahama T."/>
            <person name="Arai W."/>
            <person name="Sasagawa Y."/>
            <person name="Umeda M."/>
            <person name="Hayashi T."/>
            <person name="Nikaido I."/>
            <person name="Watanabe H."/>
            <person name="Oguri K."/>
            <person name="Kitazato H."/>
            <person name="Fujioka K."/>
            <person name="Kido Y."/>
            <person name="Takami H."/>
        </authorList>
    </citation>
    <scope>NUCLEOTIDE SEQUENCE</scope>
    <source>
        <tissue evidence="4">Whole body</tissue>
    </source>
</reference>
<dbReference type="FunFam" id="1.10.10.750:FF:000001">
    <property type="entry name" value="TBC1 domain family member 10A"/>
    <property type="match status" value="1"/>
</dbReference>
<evidence type="ECO:0000259" key="3">
    <source>
        <dbReference type="PROSITE" id="PS50086"/>
    </source>
</evidence>
<accession>A0A2P2HZX0</accession>
<dbReference type="InterPro" id="IPR035969">
    <property type="entry name" value="Rab-GAP_TBC_sf"/>
</dbReference>
<dbReference type="GO" id="GO:0005886">
    <property type="term" value="C:plasma membrane"/>
    <property type="evidence" value="ECO:0007669"/>
    <property type="project" value="UniProtKB-ARBA"/>
</dbReference>
<dbReference type="Gene3D" id="1.10.10.750">
    <property type="entry name" value="Ypt/Rab-GAP domain of gyp1p, domain 1"/>
    <property type="match status" value="1"/>
</dbReference>
<feature type="region of interest" description="Disordered" evidence="2">
    <location>
        <begin position="1"/>
        <end position="70"/>
    </location>
</feature>
<dbReference type="FunFam" id="1.10.8.270:FF:000007">
    <property type="entry name" value="TBC1 domain family member 10A"/>
    <property type="match status" value="1"/>
</dbReference>
<dbReference type="PANTHER" id="PTHR47219:SF4">
    <property type="entry name" value="TBC1 DOMAIN FAMILY MEMBER 10A"/>
    <property type="match status" value="1"/>
</dbReference>
<feature type="domain" description="Rab-GAP TBC" evidence="3">
    <location>
        <begin position="125"/>
        <end position="312"/>
    </location>
</feature>
<evidence type="ECO:0000256" key="1">
    <source>
        <dbReference type="ARBA" id="ARBA00022468"/>
    </source>
</evidence>
<reference evidence="5" key="1">
    <citation type="submission" date="2017-11" db="EMBL/GenBank/DDBJ databases">
        <title>The sensing device of the deep-sea amphipod.</title>
        <authorList>
            <person name="Kobayashi H."/>
            <person name="Nagahama T."/>
            <person name="Arai W."/>
            <person name="Sasagawa Y."/>
            <person name="Umeda M."/>
            <person name="Hayashi T."/>
            <person name="Nikaido I."/>
            <person name="Watanabe H."/>
            <person name="Oguri K."/>
            <person name="Kitazato H."/>
            <person name="Fujioka K."/>
            <person name="Kido Y."/>
            <person name="Takami H."/>
        </authorList>
    </citation>
    <scope>NUCLEOTIDE SEQUENCE</scope>
    <source>
        <tissue evidence="5">Whole body</tissue>
    </source>
</reference>
<dbReference type="InterPro" id="IPR000195">
    <property type="entry name" value="Rab-GAP-TBC_dom"/>
</dbReference>
<name>A0A2P2HZX0_9CRUS</name>
<dbReference type="SUPFAM" id="SSF47923">
    <property type="entry name" value="Ypt/Rab-GAP domain of gyp1p"/>
    <property type="match status" value="2"/>
</dbReference>
<protein>
    <submittedName>
        <fullName evidence="4">TBC1 domain family member 10A-like</fullName>
    </submittedName>
</protein>
<dbReference type="PANTHER" id="PTHR47219">
    <property type="entry name" value="RAB GTPASE-ACTIVATING PROTEIN 1-LIKE"/>
    <property type="match status" value="1"/>
</dbReference>
<dbReference type="EMBL" id="IACF01001460">
    <property type="protein sequence ID" value="LAB67160.1"/>
    <property type="molecule type" value="mRNA"/>
</dbReference>
<dbReference type="Gene3D" id="1.10.472.80">
    <property type="entry name" value="Ypt/Rab-GAP domain of gyp1p, domain 3"/>
    <property type="match status" value="1"/>
</dbReference>
<dbReference type="FunFam" id="1.10.472.80:FF:000008">
    <property type="entry name" value="TBC1 domain family member 10A"/>
    <property type="match status" value="1"/>
</dbReference>
<feature type="region of interest" description="Disordered" evidence="2">
    <location>
        <begin position="373"/>
        <end position="407"/>
    </location>
</feature>
<dbReference type="Gene3D" id="1.10.8.270">
    <property type="entry name" value="putative rabgap domain of human tbc1 domain family member 14 like domains"/>
    <property type="match status" value="1"/>
</dbReference>
<organism evidence="4">
    <name type="scientific">Hirondellea gigas</name>
    <dbReference type="NCBI Taxonomy" id="1518452"/>
    <lineage>
        <taxon>Eukaryota</taxon>
        <taxon>Metazoa</taxon>
        <taxon>Ecdysozoa</taxon>
        <taxon>Arthropoda</taxon>
        <taxon>Crustacea</taxon>
        <taxon>Multicrustacea</taxon>
        <taxon>Malacostraca</taxon>
        <taxon>Eumalacostraca</taxon>
        <taxon>Peracarida</taxon>
        <taxon>Amphipoda</taxon>
        <taxon>Amphilochidea</taxon>
        <taxon>Lysianassida</taxon>
        <taxon>Lysianassidira</taxon>
        <taxon>Lysianassoidea</taxon>
        <taxon>Lysianassidae</taxon>
        <taxon>Hirondellea</taxon>
    </lineage>
</organism>
<dbReference type="GO" id="GO:0005096">
    <property type="term" value="F:GTPase activator activity"/>
    <property type="evidence" value="ECO:0007669"/>
    <property type="project" value="UniProtKB-KW"/>
</dbReference>